<accession>A0A8C1G066</accession>
<protein>
    <recommendedName>
        <fullName evidence="2">Reverse transcriptase domain-containing protein</fullName>
    </recommendedName>
</protein>
<dbReference type="CDD" id="cd01650">
    <property type="entry name" value="RT_nLTR_like"/>
    <property type="match status" value="1"/>
</dbReference>
<dbReference type="SUPFAM" id="SSF56219">
    <property type="entry name" value="DNase I-like"/>
    <property type="match status" value="1"/>
</dbReference>
<dbReference type="Pfam" id="PF00078">
    <property type="entry name" value="RVT_1"/>
    <property type="match status" value="1"/>
</dbReference>
<dbReference type="Proteomes" id="UP001108240">
    <property type="component" value="Unplaced"/>
</dbReference>
<dbReference type="InterPro" id="IPR036691">
    <property type="entry name" value="Endo/exonu/phosph_ase_sf"/>
</dbReference>
<keyword evidence="4" id="KW-1185">Reference proteome</keyword>
<feature type="transmembrane region" description="Helical" evidence="1">
    <location>
        <begin position="21"/>
        <end position="43"/>
    </location>
</feature>
<dbReference type="PANTHER" id="PTHR19446">
    <property type="entry name" value="REVERSE TRANSCRIPTASES"/>
    <property type="match status" value="1"/>
</dbReference>
<dbReference type="Ensembl" id="ENSCCRT00000105989.2">
    <property type="protein sequence ID" value="ENSCCRP00000097675.2"/>
    <property type="gene ID" value="ENSCCRG00000052541.2"/>
</dbReference>
<sequence>MRNLDSLVVMIMRKYHLSLCFFWLYMLWLFFFIFMGEFCVSSLNINGARDIRKRFQFFEIIKQKKIDVLFAQETHTDVLNSADWAREFDGLSVLSHLTTTSGGVAILFSKNFIPCSYQVDEIIKGRLLKVIASFENRSFVFICVYVPNNALERMIFLDTLSDVLCHCNSEDLLFLGGDFNCTEHVLDRNHVEPHMLSRKRLIQLLKSHEIVDVWRNFHGNQRQYTWTHAYDNLISLARLDRFYGFKHQLNFFRSCSIVPISFSDHSLIQCVVSLSSIKSKSAYWHFNNNLLCDNHFKDIFKEFWNFFRTTKSSFKSLQQWWDIAKVQIKQLCQQYTCNFTRDLTCSMKIIENELIELQGVVDTGNLTHFEIFNKKKNSLAELLDTVTQGALVRSRFQNIELMDAPSKFFFNLEKKNGQRRFIHALRSEAGLLLSDPSDIRGRAIRFYKELYKSELTHEQTDGNVFLNNLPQLSEEANAGLSKALTLEELEGALQSMECGKAPGVDGLPVDFYKSFWPEVGPDLLEVLGESLANGRLPISCRRAVLTLLPKKGDLNDIKNWRPVSLLCSDYKLLSKVLANRLGEVLEQVIHPDQTYCVPGRRISDNISFIRDVLDLGKSLNLDFGLVSIDQEKAFDRVEHNYLWNVLAAFGFNPEFVSMIKVLYCEVESILKVNGDLCAPFKVFRGVRQGCALSGMLYALSIEPLLNKLRTDLHGVYISNCLNVLKLSAYADDVVILINCQKDVDLLIKILKDFKKCSSAKVNWSKSEAILVGSWLRGEPNLPGGLAWTKEGFKYLGVFLGSGIMVQKNFEGVVEKVKGRLNKWKYLLPKMSYRGRTLIINNLVASSLWHRLICVDPPPDLLLKVQSILIDFFWDKLHWVPKAVLYLPKEEGGHGLIHLQSRTAAFRLQFAQRLLTGPVDSSWKSIAFAVLQKFEGLGLGKPLFWLNHKKMNLSKLPSFYRNFFKVWSLFIVQRLSNTDSLHWLLQEPLIHGSRLDISSKGPFPALEGILLRSGVVTLGHLVQLAGTDFKNVDLVAEHLGVRSTRVVAKLLEKWRSALTTEECKLLDDYSEGLIIPDCRDPFPNLLLSPNLEECKGVFLYSENVSLMGSEPASGKALYKSCIKSLNRRFLDNKVDTPWRTILQMGEGTKPEWRSLYKSPLTKKIGDLQWRILHGAVAVNAFVSVLNPGVGHGCPFCLMRVTVFHAFMQCFRLKSLFIVLQNLFVYFGESFSVGVFICGFKYVRRHRFRCQLLNFLLGQAKMAIYNTRKHKIERDTSYNLEAVFFNSVKSRILIEFRYFKAMNDLVSFDQIWCNKGALCEIIDDNLHFSSLLR</sequence>
<dbReference type="InterPro" id="IPR000477">
    <property type="entry name" value="RT_dom"/>
</dbReference>
<evidence type="ECO:0000313" key="3">
    <source>
        <dbReference type="Ensembl" id="ENSCCRP00000097675.2"/>
    </source>
</evidence>
<dbReference type="PROSITE" id="PS50878">
    <property type="entry name" value="RT_POL"/>
    <property type="match status" value="1"/>
</dbReference>
<dbReference type="CDD" id="cd09076">
    <property type="entry name" value="L1-EN"/>
    <property type="match status" value="1"/>
</dbReference>
<keyword evidence="1" id="KW-1133">Transmembrane helix</keyword>
<reference evidence="3" key="1">
    <citation type="submission" date="2025-08" db="UniProtKB">
        <authorList>
            <consortium name="Ensembl"/>
        </authorList>
    </citation>
    <scope>IDENTIFICATION</scope>
</reference>
<dbReference type="InterPro" id="IPR043502">
    <property type="entry name" value="DNA/RNA_pol_sf"/>
</dbReference>
<feature type="domain" description="Reverse transcriptase" evidence="2">
    <location>
        <begin position="529"/>
        <end position="799"/>
    </location>
</feature>
<dbReference type="GeneTree" id="ENSGT00940000163737"/>
<dbReference type="InterPro" id="IPR005135">
    <property type="entry name" value="Endo/exonuclease/phosphatase"/>
</dbReference>
<dbReference type="GO" id="GO:0003824">
    <property type="term" value="F:catalytic activity"/>
    <property type="evidence" value="ECO:0007669"/>
    <property type="project" value="InterPro"/>
</dbReference>
<dbReference type="SUPFAM" id="SSF56672">
    <property type="entry name" value="DNA/RNA polymerases"/>
    <property type="match status" value="1"/>
</dbReference>
<dbReference type="Pfam" id="PF03372">
    <property type="entry name" value="Exo_endo_phos"/>
    <property type="match status" value="1"/>
</dbReference>
<organism evidence="3 4">
    <name type="scientific">Cyprinus carpio carpio</name>
    <dbReference type="NCBI Taxonomy" id="630221"/>
    <lineage>
        <taxon>Eukaryota</taxon>
        <taxon>Metazoa</taxon>
        <taxon>Chordata</taxon>
        <taxon>Craniata</taxon>
        <taxon>Vertebrata</taxon>
        <taxon>Euteleostomi</taxon>
        <taxon>Actinopterygii</taxon>
        <taxon>Neopterygii</taxon>
        <taxon>Teleostei</taxon>
        <taxon>Ostariophysi</taxon>
        <taxon>Cypriniformes</taxon>
        <taxon>Cyprinidae</taxon>
        <taxon>Cyprininae</taxon>
        <taxon>Cyprinus</taxon>
    </lineage>
</organism>
<evidence type="ECO:0000259" key="2">
    <source>
        <dbReference type="PROSITE" id="PS50878"/>
    </source>
</evidence>
<proteinExistence type="predicted"/>
<dbReference type="Gene3D" id="3.60.10.10">
    <property type="entry name" value="Endonuclease/exonuclease/phosphatase"/>
    <property type="match status" value="1"/>
</dbReference>
<feature type="transmembrane region" description="Helical" evidence="1">
    <location>
        <begin position="1221"/>
        <end position="1241"/>
    </location>
</feature>
<name>A0A8C1G066_CYPCA</name>
<keyword evidence="1" id="KW-0812">Transmembrane</keyword>
<reference evidence="3" key="2">
    <citation type="submission" date="2025-09" db="UniProtKB">
        <authorList>
            <consortium name="Ensembl"/>
        </authorList>
    </citation>
    <scope>IDENTIFICATION</scope>
</reference>
<evidence type="ECO:0000256" key="1">
    <source>
        <dbReference type="SAM" id="Phobius"/>
    </source>
</evidence>
<keyword evidence="1" id="KW-0472">Membrane</keyword>
<evidence type="ECO:0000313" key="4">
    <source>
        <dbReference type="Proteomes" id="UP001108240"/>
    </source>
</evidence>